<keyword evidence="4" id="KW-1185">Reference proteome</keyword>
<sequence length="63" mass="7439">MYNEEFDNLETFEREDTKNKLPIAWVILFVGLIIFGIYYVIAYTPAISGWSQEKAYLESIQKK</sequence>
<reference evidence="3 4" key="1">
    <citation type="submission" date="2019-06" db="EMBL/GenBank/DDBJ databases">
        <title>Genomic insights into carbon and energy metabolism of Deferribacter autotrophicus revealed new metabolic traits in the phylum Deferribacteres.</title>
        <authorList>
            <person name="Slobodkin A.I."/>
            <person name="Slobodkina G.B."/>
            <person name="Allioux M."/>
            <person name="Alain K."/>
            <person name="Jebbar M."/>
            <person name="Shadrin V."/>
            <person name="Kublanov I.V."/>
            <person name="Toshchakov S.V."/>
            <person name="Bonch-Osmolovskaya E.A."/>
        </authorList>
    </citation>
    <scope>NUCLEOTIDE SEQUENCE [LARGE SCALE GENOMIC DNA]</scope>
    <source>
        <strain evidence="3 4">SL50</strain>
    </source>
</reference>
<dbReference type="InterPro" id="IPR038414">
    <property type="entry name" value="CcoP_N_sf"/>
</dbReference>
<evidence type="ECO:0000259" key="2">
    <source>
        <dbReference type="Pfam" id="PF14715"/>
    </source>
</evidence>
<evidence type="ECO:0000313" key="3">
    <source>
        <dbReference type="EMBL" id="KAA0257139.1"/>
    </source>
</evidence>
<name>A0A5A8F1K0_9BACT</name>
<dbReference type="Gene3D" id="6.10.280.130">
    <property type="match status" value="1"/>
</dbReference>
<dbReference type="Proteomes" id="UP000322876">
    <property type="component" value="Unassembled WGS sequence"/>
</dbReference>
<dbReference type="InterPro" id="IPR032858">
    <property type="entry name" value="CcoP_N"/>
</dbReference>
<proteinExistence type="predicted"/>
<feature type="transmembrane region" description="Helical" evidence="1">
    <location>
        <begin position="21"/>
        <end position="41"/>
    </location>
</feature>
<dbReference type="EMBL" id="VFJB01000009">
    <property type="protein sequence ID" value="KAA0257139.1"/>
    <property type="molecule type" value="Genomic_DNA"/>
</dbReference>
<protein>
    <recommendedName>
        <fullName evidence="2">Cbb3-type cytochrome c oxidase subunit CcoP N-terminal domain-containing protein</fullName>
    </recommendedName>
</protein>
<keyword evidence="1" id="KW-0812">Transmembrane</keyword>
<feature type="domain" description="Cbb3-type cytochrome c oxidase subunit CcoP N-terminal" evidence="2">
    <location>
        <begin position="16"/>
        <end position="44"/>
    </location>
</feature>
<dbReference type="Pfam" id="PF14715">
    <property type="entry name" value="FixP_N"/>
    <property type="match status" value="1"/>
</dbReference>
<gene>
    <name evidence="3" type="ORF">FHQ18_11255</name>
</gene>
<dbReference type="RefSeq" id="WP_149267281.1">
    <property type="nucleotide sequence ID" value="NZ_VFJB01000009.1"/>
</dbReference>
<dbReference type="OrthoDB" id="9806319at2"/>
<evidence type="ECO:0000256" key="1">
    <source>
        <dbReference type="SAM" id="Phobius"/>
    </source>
</evidence>
<accession>A0A5A8F1K0</accession>
<comment type="caution">
    <text evidence="3">The sequence shown here is derived from an EMBL/GenBank/DDBJ whole genome shotgun (WGS) entry which is preliminary data.</text>
</comment>
<organism evidence="3 4">
    <name type="scientific">Deferribacter autotrophicus</name>
    <dbReference type="NCBI Taxonomy" id="500465"/>
    <lineage>
        <taxon>Bacteria</taxon>
        <taxon>Pseudomonadati</taxon>
        <taxon>Deferribacterota</taxon>
        <taxon>Deferribacteres</taxon>
        <taxon>Deferribacterales</taxon>
        <taxon>Deferribacteraceae</taxon>
        <taxon>Deferribacter</taxon>
    </lineage>
</organism>
<dbReference type="AlphaFoldDB" id="A0A5A8F1K0"/>
<keyword evidence="1" id="KW-1133">Transmembrane helix</keyword>
<keyword evidence="1" id="KW-0472">Membrane</keyword>
<evidence type="ECO:0000313" key="4">
    <source>
        <dbReference type="Proteomes" id="UP000322876"/>
    </source>
</evidence>